<dbReference type="InterPro" id="IPR017927">
    <property type="entry name" value="FAD-bd_FR_type"/>
</dbReference>
<accession>A0ABQ0K2V4</accession>
<evidence type="ECO:0000259" key="1">
    <source>
        <dbReference type="PROSITE" id="PS51384"/>
    </source>
</evidence>
<feature type="domain" description="FAD-binding FR-type" evidence="1">
    <location>
        <begin position="27"/>
        <end position="125"/>
    </location>
</feature>
<comment type="caution">
    <text evidence="2">The sequence shown here is derived from an EMBL/GenBank/DDBJ whole genome shotgun (WGS) entry which is preliminary data.</text>
</comment>
<dbReference type="PRINTS" id="PR00371">
    <property type="entry name" value="FPNCR"/>
</dbReference>
<sequence length="297" mass="33157">MVAWTHLFVRANLKQKELKTMDTQSPMFPTPFRIQRVKKETHDTFTIELEPMNGIDEFSFAAGQFNMLYVFGMGEVPISISGDPAIPKILKHTTRAVGTVTKAMHKLKRGDVLGVRGPFGSHWPIKEAMGKDLVVMAGGIGLAPLRPAMYQLISNRKRYGKIALLYGARTPQDLLYAHELEQWSGRFDVEVKVAVDSATGNWHGNVGVVTTLIAGAQFDPPQTMAMICGPEIMMRFTVIELQKNGVKPENIFISMERNMKCGIGFCGHCQFGPTFVCKDGPVFRYDSIKNIFGKREI</sequence>
<dbReference type="PANTHER" id="PTHR43513">
    <property type="entry name" value="DIHYDROOROTATE DEHYDROGENASE B (NAD(+)), ELECTRON TRANSFER SUBUNIT"/>
    <property type="match status" value="1"/>
</dbReference>
<proteinExistence type="predicted"/>
<dbReference type="InterPro" id="IPR019480">
    <property type="entry name" value="Dihydroorotate_DH_Fe-S-bd"/>
</dbReference>
<dbReference type="SUPFAM" id="SSF52343">
    <property type="entry name" value="Ferredoxin reductase-like, C-terminal NADP-linked domain"/>
    <property type="match status" value="1"/>
</dbReference>
<dbReference type="Gene3D" id="3.40.50.80">
    <property type="entry name" value="Nucleotide-binding domain of ferredoxin-NADP reductase (FNR) module"/>
    <property type="match status" value="1"/>
</dbReference>
<evidence type="ECO:0000313" key="2">
    <source>
        <dbReference type="EMBL" id="GAN35233.1"/>
    </source>
</evidence>
<dbReference type="PROSITE" id="PS51384">
    <property type="entry name" value="FAD_FR"/>
    <property type="match status" value="1"/>
</dbReference>
<gene>
    <name evidence="2" type="ORF">BROSI_A3782</name>
</gene>
<dbReference type="EMBL" id="BAFN01000001">
    <property type="protein sequence ID" value="GAN35233.1"/>
    <property type="molecule type" value="Genomic_DNA"/>
</dbReference>
<dbReference type="PIRSF" id="PIRSF006816">
    <property type="entry name" value="Cyc3_hyd_g"/>
    <property type="match status" value="1"/>
</dbReference>
<dbReference type="Pfam" id="PF10418">
    <property type="entry name" value="DHODB_Fe-S_bind"/>
    <property type="match status" value="1"/>
</dbReference>
<protein>
    <submittedName>
        <fullName evidence="2">Oxidoreductase FAD/NAD(P)-binding domain protein</fullName>
    </submittedName>
</protein>
<dbReference type="Proteomes" id="UP000032309">
    <property type="component" value="Unassembled WGS sequence"/>
</dbReference>
<dbReference type="InterPro" id="IPR017938">
    <property type="entry name" value="Riboflavin_synthase-like_b-brl"/>
</dbReference>
<name>A0ABQ0K2V4_9BACT</name>
<evidence type="ECO:0000313" key="3">
    <source>
        <dbReference type="Proteomes" id="UP000032309"/>
    </source>
</evidence>
<dbReference type="Gene3D" id="2.40.30.10">
    <property type="entry name" value="Translation factors"/>
    <property type="match status" value="1"/>
</dbReference>
<dbReference type="PANTHER" id="PTHR43513:SF1">
    <property type="entry name" value="ANAEROBIC SULFITE REDUCTASE SUBUNIT B"/>
    <property type="match status" value="1"/>
</dbReference>
<dbReference type="InterPro" id="IPR012165">
    <property type="entry name" value="Cyt_c3_hydrogenase_gsu"/>
</dbReference>
<dbReference type="SUPFAM" id="SSF63380">
    <property type="entry name" value="Riboflavin synthase domain-like"/>
    <property type="match status" value="1"/>
</dbReference>
<dbReference type="InterPro" id="IPR001709">
    <property type="entry name" value="Flavoprot_Pyr_Nucl_cyt_Rdtase"/>
</dbReference>
<dbReference type="Pfam" id="PF00175">
    <property type="entry name" value="NAD_binding_1"/>
    <property type="match status" value="1"/>
</dbReference>
<dbReference type="InterPro" id="IPR001433">
    <property type="entry name" value="OxRdtase_FAD/NAD-bd"/>
</dbReference>
<organism evidence="2 3">
    <name type="scientific">Candidatus Brocadia sinica JPN1</name>
    <dbReference type="NCBI Taxonomy" id="1197129"/>
    <lineage>
        <taxon>Bacteria</taxon>
        <taxon>Pseudomonadati</taxon>
        <taxon>Planctomycetota</taxon>
        <taxon>Candidatus Brocadiia</taxon>
        <taxon>Candidatus Brocadiales</taxon>
        <taxon>Candidatus Brocadiaceae</taxon>
        <taxon>Candidatus Brocadia</taxon>
    </lineage>
</organism>
<reference evidence="3" key="1">
    <citation type="journal article" date="2015" name="Genome Announc.">
        <title>Draft Genome Sequence of an Anaerobic Ammonium-Oxidizing Bacterium, "Candidatus Brocadia sinica".</title>
        <authorList>
            <person name="Oshiki M."/>
            <person name="Shinyako-Hata K."/>
            <person name="Satoh H."/>
            <person name="Okabe S."/>
        </authorList>
    </citation>
    <scope>NUCLEOTIDE SEQUENCE [LARGE SCALE GENOMIC DNA]</scope>
    <source>
        <strain evidence="3">JPN1</strain>
    </source>
</reference>
<dbReference type="InterPro" id="IPR050353">
    <property type="entry name" value="PyrK_electron_transfer"/>
</dbReference>
<dbReference type="PRINTS" id="PR00406">
    <property type="entry name" value="CYTB5RDTASE"/>
</dbReference>
<keyword evidence="3" id="KW-1185">Reference proteome</keyword>
<dbReference type="CDD" id="cd06221">
    <property type="entry name" value="sulfite_reductase_like"/>
    <property type="match status" value="1"/>
</dbReference>
<dbReference type="InterPro" id="IPR039261">
    <property type="entry name" value="FNR_nucleotide-bd"/>
</dbReference>